<feature type="domain" description="PH" evidence="2">
    <location>
        <begin position="7"/>
        <end position="103"/>
    </location>
</feature>
<reference evidence="5" key="1">
    <citation type="submission" date="2019-12" db="UniProtKB">
        <authorList>
            <consortium name="WormBaseParasite"/>
        </authorList>
    </citation>
    <scope>IDENTIFICATION</scope>
</reference>
<dbReference type="Proteomes" id="UP000046395">
    <property type="component" value="Unassembled WGS sequence"/>
</dbReference>
<accession>A0A5S6Q882</accession>
<keyword evidence="4" id="KW-1185">Reference proteome</keyword>
<keyword evidence="1" id="KW-0175">Coiled coil</keyword>
<dbReference type="PANTHER" id="PTHR47219:SF20">
    <property type="entry name" value="TBC1 DOMAIN FAMILY MEMBER 2B"/>
    <property type="match status" value="1"/>
</dbReference>
<evidence type="ECO:0000313" key="4">
    <source>
        <dbReference type="Proteomes" id="UP000046395"/>
    </source>
</evidence>
<dbReference type="InterPro" id="IPR050302">
    <property type="entry name" value="Rab_GAP_TBC_domain"/>
</dbReference>
<dbReference type="Pfam" id="PF00169">
    <property type="entry name" value="PH"/>
    <property type="match status" value="1"/>
</dbReference>
<dbReference type="GO" id="GO:0005096">
    <property type="term" value="F:GTPase activator activity"/>
    <property type="evidence" value="ECO:0007669"/>
    <property type="project" value="TreeGrafter"/>
</dbReference>
<dbReference type="Gene3D" id="1.10.8.270">
    <property type="entry name" value="putative rabgap domain of human tbc1 domain family member 14 like domains"/>
    <property type="match status" value="1"/>
</dbReference>
<feature type="domain" description="Rab-GAP TBC" evidence="3">
    <location>
        <begin position="545"/>
        <end position="743"/>
    </location>
</feature>
<dbReference type="AlphaFoldDB" id="A0A5S6Q882"/>
<dbReference type="Gene3D" id="2.30.29.30">
    <property type="entry name" value="Pleckstrin-homology domain (PH domain)/Phosphotyrosine-binding domain (PTB)"/>
    <property type="match status" value="1"/>
</dbReference>
<dbReference type="InterPro" id="IPR035969">
    <property type="entry name" value="Rab-GAP_TBC_sf"/>
</dbReference>
<evidence type="ECO:0000313" key="5">
    <source>
        <dbReference type="WBParaSite" id="TMUE_1000003424.1"/>
    </source>
</evidence>
<dbReference type="InterPro" id="IPR000195">
    <property type="entry name" value="Rab-GAP-TBC_dom"/>
</dbReference>
<dbReference type="WBParaSite" id="TMUE_1000003424.1">
    <property type="protein sequence ID" value="TMUE_1000003424.1"/>
    <property type="gene ID" value="WBGene00285267"/>
</dbReference>
<evidence type="ECO:0000259" key="3">
    <source>
        <dbReference type="PROSITE" id="PS50086"/>
    </source>
</evidence>
<dbReference type="FunFam" id="1.10.472.80:FF:000018">
    <property type="entry name" value="TBC1 domain family member 2B"/>
    <property type="match status" value="1"/>
</dbReference>
<dbReference type="FunFam" id="1.10.8.270:FF:000026">
    <property type="entry name" value="TBC (Tre-2/Bub2/Cdc16) domain family"/>
    <property type="match status" value="1"/>
</dbReference>
<dbReference type="SMART" id="SM00233">
    <property type="entry name" value="PH"/>
    <property type="match status" value="1"/>
</dbReference>
<proteinExistence type="predicted"/>
<name>A0A5S6Q882_TRIMR</name>
<dbReference type="Pfam" id="PF00566">
    <property type="entry name" value="RabGAP-TBC"/>
    <property type="match status" value="1"/>
</dbReference>
<dbReference type="SMART" id="SM00164">
    <property type="entry name" value="TBC"/>
    <property type="match status" value="1"/>
</dbReference>
<dbReference type="CDD" id="cd01265">
    <property type="entry name" value="PH_TBC1D2A"/>
    <property type="match status" value="1"/>
</dbReference>
<sequence length="819" mass="94250">MQQHADGNCFAGYLKQIEAIGPLKSTRKRWFVLEDDAHFVYYYRMEKDKQPLGRIYLPTAIFSFDPKQQATFEIHSNGEVFVLEAPDEQARFSWLQALQNQRRRCIETQMKEFADDSASSMKLPDLAEFLPGYSTGTEAADSAGPAELNKNSLECPTGGKRFPPVSKSSSCGATPVTVKLHPSEHNESAPVEKSDGFKISSLTSRKGCKNCSELISVVNSLKERCLDLHDELAASRELIQVLQHSIVVNKDQSAALQRLINATESGSERLQFYLETEMQRSQLQSENADYKSRLKEAEDKLRQLEEHMVKKNTDIESFRQCLRSKDELIVQLADECRQQKGGTPVDEWLTDAIEPSCEEIQVTDASDQEIDRLKDLVAGYERQNQFLNKELLELHGLLHTLESREIKHVRRYYDMEAQYYQLKSRYLLLLNHFQPNKTLSSNAIEELVKEAKKTLLTGDAQKNTFTDDLGFYLTTWHDVSPDCKDDLLLMAGELQRKSDQICLKRKKESDEVYLDWLTKWDSFLVNFADKLMVPNPELKDLIRSGVPHSYRARVWKDLIHHWVKEELSDVGTGYFSCLCRQAMAKSSEGYDPAFKQAHLDLTRTLPHNRYFEDLHAEKVEPLRRVLYAYRQHNADIGYCQGLNRLAAVALLYLSEEDAFWALVAIIEHLQPHNYYGRTVLAAQADQRVLEDLMQEKVPKVHAHLRYYDVDLSVFTFNWFLTIFVDNFPHQTYLNIWDCFLLEGNKILFRFALAALKLREEEILACKSCGALHSFLSKIGEQLCDYKKLAQVAFKGLNSFSQKSVDTKRQLYVAQMLTEA</sequence>
<dbReference type="GO" id="GO:0031267">
    <property type="term" value="F:small GTPase binding"/>
    <property type="evidence" value="ECO:0007669"/>
    <property type="project" value="TreeGrafter"/>
</dbReference>
<dbReference type="SUPFAM" id="SSF47923">
    <property type="entry name" value="Ypt/Rab-GAP domain of gyp1p"/>
    <property type="match status" value="2"/>
</dbReference>
<feature type="coiled-coil region" evidence="1">
    <location>
        <begin position="273"/>
        <end position="314"/>
    </location>
</feature>
<dbReference type="Gene3D" id="1.10.472.80">
    <property type="entry name" value="Ypt/Rab-GAP domain of gyp1p, domain 3"/>
    <property type="match status" value="1"/>
</dbReference>
<dbReference type="InterPro" id="IPR001849">
    <property type="entry name" value="PH_domain"/>
</dbReference>
<dbReference type="InterPro" id="IPR011993">
    <property type="entry name" value="PH-like_dom_sf"/>
</dbReference>
<dbReference type="SUPFAM" id="SSF50729">
    <property type="entry name" value="PH domain-like"/>
    <property type="match status" value="1"/>
</dbReference>
<dbReference type="STRING" id="70415.A0A5S6Q882"/>
<dbReference type="PANTHER" id="PTHR47219">
    <property type="entry name" value="RAB GTPASE-ACTIVATING PROTEIN 1-LIKE"/>
    <property type="match status" value="1"/>
</dbReference>
<protein>
    <submittedName>
        <fullName evidence="5">TBC1 domain family member 2B</fullName>
    </submittedName>
</protein>
<dbReference type="PROSITE" id="PS50086">
    <property type="entry name" value="TBC_RABGAP"/>
    <property type="match status" value="1"/>
</dbReference>
<evidence type="ECO:0000256" key="1">
    <source>
        <dbReference type="SAM" id="Coils"/>
    </source>
</evidence>
<evidence type="ECO:0000259" key="2">
    <source>
        <dbReference type="PROSITE" id="PS50003"/>
    </source>
</evidence>
<organism evidence="4 5">
    <name type="scientific">Trichuris muris</name>
    <name type="common">Mouse whipworm</name>
    <dbReference type="NCBI Taxonomy" id="70415"/>
    <lineage>
        <taxon>Eukaryota</taxon>
        <taxon>Metazoa</taxon>
        <taxon>Ecdysozoa</taxon>
        <taxon>Nematoda</taxon>
        <taxon>Enoplea</taxon>
        <taxon>Dorylaimia</taxon>
        <taxon>Trichinellida</taxon>
        <taxon>Trichuridae</taxon>
        <taxon>Trichuris</taxon>
    </lineage>
</organism>
<dbReference type="PROSITE" id="PS50003">
    <property type="entry name" value="PH_DOMAIN"/>
    <property type="match status" value="1"/>
</dbReference>
<dbReference type="Gene3D" id="1.10.10.750">
    <property type="entry name" value="Ypt/Rab-GAP domain of gyp1p, domain 1"/>
    <property type="match status" value="1"/>
</dbReference>